<evidence type="ECO:0000256" key="2">
    <source>
        <dbReference type="ARBA" id="ARBA00022679"/>
    </source>
</evidence>
<dbReference type="NCBIfam" id="NF003625">
    <property type="entry name" value="PRK05265.1-3"/>
    <property type="match status" value="1"/>
</dbReference>
<feature type="binding site" evidence="4">
    <location>
        <position position="197"/>
    </location>
    <ligand>
        <name>3-amino-2-oxopropyl phosphate</name>
        <dbReference type="ChEBI" id="CHEBI:57279"/>
    </ligand>
</feature>
<dbReference type="PANTHER" id="PTHR30456">
    <property type="entry name" value="PYRIDOXINE 5'-PHOSPHATE SYNTHASE"/>
    <property type="match status" value="1"/>
</dbReference>
<dbReference type="EMBL" id="JBBMRA010000006">
    <property type="protein sequence ID" value="MEM5536514.1"/>
    <property type="molecule type" value="Genomic_DNA"/>
</dbReference>
<gene>
    <name evidence="4 6" type="primary">pdxJ</name>
    <name evidence="6" type="ORF">WNY58_08930</name>
</gene>
<comment type="subcellular location">
    <subcellularLocation>
        <location evidence="4">Cytoplasm</location>
    </subcellularLocation>
</comment>
<organism evidence="6 7">
    <name type="scientific">Neptuniibacter pectenicola</name>
    <dbReference type="NCBI Taxonomy" id="1806669"/>
    <lineage>
        <taxon>Bacteria</taxon>
        <taxon>Pseudomonadati</taxon>
        <taxon>Pseudomonadota</taxon>
        <taxon>Gammaproteobacteria</taxon>
        <taxon>Oceanospirillales</taxon>
        <taxon>Oceanospirillaceae</taxon>
        <taxon>Neptuniibacter</taxon>
    </lineage>
</organism>
<evidence type="ECO:0000256" key="3">
    <source>
        <dbReference type="ARBA" id="ARBA00023096"/>
    </source>
</evidence>
<feature type="binding site" evidence="4">
    <location>
        <position position="105"/>
    </location>
    <ligand>
        <name>1-deoxy-D-xylulose 5-phosphate</name>
        <dbReference type="ChEBI" id="CHEBI:57792"/>
    </ligand>
</feature>
<comment type="caution">
    <text evidence="6">The sequence shown here is derived from an EMBL/GenBank/DDBJ whole genome shotgun (WGS) entry which is preliminary data.</text>
</comment>
<name>A0ABU9TS13_9GAMM</name>
<feature type="active site" description="Proton acceptor" evidence="4">
    <location>
        <position position="75"/>
    </location>
</feature>
<evidence type="ECO:0000256" key="5">
    <source>
        <dbReference type="NCBIfam" id="TIGR00559"/>
    </source>
</evidence>
<dbReference type="CDD" id="cd00003">
    <property type="entry name" value="PNPsynthase"/>
    <property type="match status" value="1"/>
</dbReference>
<keyword evidence="1 4" id="KW-0963">Cytoplasm</keyword>
<evidence type="ECO:0000256" key="4">
    <source>
        <dbReference type="HAMAP-Rule" id="MF_00279"/>
    </source>
</evidence>
<feature type="active site" description="Proton acceptor" evidence="4">
    <location>
        <position position="48"/>
    </location>
</feature>
<dbReference type="SUPFAM" id="SSF63892">
    <property type="entry name" value="Pyridoxine 5'-phosphate synthase"/>
    <property type="match status" value="1"/>
</dbReference>
<evidence type="ECO:0000313" key="7">
    <source>
        <dbReference type="Proteomes" id="UP001449225"/>
    </source>
</evidence>
<keyword evidence="3 4" id="KW-0664">Pyridoxine biosynthesis</keyword>
<feature type="active site" description="Proton donor" evidence="4">
    <location>
        <position position="196"/>
    </location>
</feature>
<dbReference type="InterPro" id="IPR036130">
    <property type="entry name" value="Pyridoxine-5'_phos_synth"/>
</dbReference>
<keyword evidence="2 4" id="KW-0808">Transferase</keyword>
<evidence type="ECO:0000313" key="6">
    <source>
        <dbReference type="EMBL" id="MEM5536514.1"/>
    </source>
</evidence>
<keyword evidence="7" id="KW-1185">Reference proteome</keyword>
<dbReference type="InterPro" id="IPR004569">
    <property type="entry name" value="PyrdxlP_synth_PdxJ"/>
</dbReference>
<feature type="binding site" evidence="4">
    <location>
        <position position="50"/>
    </location>
    <ligand>
        <name>1-deoxy-D-xylulose 5-phosphate</name>
        <dbReference type="ChEBI" id="CHEBI:57792"/>
    </ligand>
</feature>
<dbReference type="Gene3D" id="3.20.20.70">
    <property type="entry name" value="Aldolase class I"/>
    <property type="match status" value="1"/>
</dbReference>
<feature type="site" description="Transition state stabilizer" evidence="4">
    <location>
        <position position="156"/>
    </location>
</feature>
<comment type="subunit">
    <text evidence="4">Homooctamer; tetramer of dimers.</text>
</comment>
<dbReference type="PANTHER" id="PTHR30456:SF0">
    <property type="entry name" value="PYRIDOXINE 5'-PHOSPHATE SYNTHASE"/>
    <property type="match status" value="1"/>
</dbReference>
<feature type="binding site" evidence="4">
    <location>
        <position position="55"/>
    </location>
    <ligand>
        <name>1-deoxy-D-xylulose 5-phosphate</name>
        <dbReference type="ChEBI" id="CHEBI:57792"/>
    </ligand>
</feature>
<dbReference type="GO" id="GO:0033856">
    <property type="term" value="F:pyridoxine 5'-phosphate synthase activity"/>
    <property type="evidence" value="ECO:0007669"/>
    <property type="project" value="UniProtKB-EC"/>
</dbReference>
<dbReference type="Pfam" id="PF03740">
    <property type="entry name" value="PdxJ"/>
    <property type="match status" value="1"/>
</dbReference>
<feature type="binding site" evidence="4">
    <location>
        <begin position="14"/>
        <end position="15"/>
    </location>
    <ligand>
        <name>1-deoxy-D-xylulose 5-phosphate</name>
        <dbReference type="ChEBI" id="CHEBI:57792"/>
    </ligand>
</feature>
<comment type="similarity">
    <text evidence="4">Belongs to the PNP synthase family.</text>
</comment>
<proteinExistence type="inferred from homology"/>
<feature type="binding site" evidence="4">
    <location>
        <position position="23"/>
    </location>
    <ligand>
        <name>3-amino-2-oxopropyl phosphate</name>
        <dbReference type="ChEBI" id="CHEBI:57279"/>
    </ligand>
</feature>
<dbReference type="RefSeq" id="WP_342854325.1">
    <property type="nucleotide sequence ID" value="NZ_JBBMRA010000006.1"/>
</dbReference>
<reference evidence="6 7" key="1">
    <citation type="submission" date="2024-03" db="EMBL/GenBank/DDBJ databases">
        <title>Community enrichment and isolation of bacterial strains for fucoidan degradation.</title>
        <authorList>
            <person name="Sichert A."/>
        </authorList>
    </citation>
    <scope>NUCLEOTIDE SEQUENCE [LARGE SCALE GENOMIC DNA]</scope>
    <source>
        <strain evidence="6 7">AS76</strain>
    </source>
</reference>
<dbReference type="Proteomes" id="UP001449225">
    <property type="component" value="Unassembled WGS sequence"/>
</dbReference>
<dbReference type="NCBIfam" id="NF003624">
    <property type="entry name" value="PRK05265.1-2"/>
    <property type="match status" value="1"/>
</dbReference>
<accession>A0ABU9TS13</accession>
<feature type="binding site" evidence="4">
    <location>
        <position position="12"/>
    </location>
    <ligand>
        <name>3-amino-2-oxopropyl phosphate</name>
        <dbReference type="ChEBI" id="CHEBI:57279"/>
    </ligand>
</feature>
<sequence>MIESSRLLLGVNIDHVATIRQARGTRYPDTVQAAALAEEAGADGITIHLREDRRHIQDRDVFLLKETLQTRMNFEMAVTDEMVAIAEKVQPAHCCLVPEKREELTTEGGLDVVGQEQKIKAACERLSAAGVEVSLFIDPDPAQIDATIRCGAPVIELHTGAYADAETSVEQGAELKRIQVAAAYAYQKGLIVNAGHGLNYHNVEQIAEIPEMNELNIGHGIIARALFVGIKEAVSEMKQQMLQTQARIQPLRDALRK</sequence>
<dbReference type="EC" id="2.6.99.2" evidence="4 5"/>
<comment type="function">
    <text evidence="4">Catalyzes the complicated ring closure reaction between the two acyclic compounds 1-deoxy-D-xylulose-5-phosphate (DXP) and 3-amino-2-oxopropyl phosphate (1-amino-acetone-3-phosphate or AAP) to form pyridoxine 5'-phosphate (PNP) and inorganic phosphate.</text>
</comment>
<dbReference type="InterPro" id="IPR013785">
    <property type="entry name" value="Aldolase_TIM"/>
</dbReference>
<comment type="pathway">
    <text evidence="4">Cofactor biosynthesis; pyridoxine 5'-phosphate biosynthesis; pyridoxine 5'-phosphate from D-erythrose 4-phosphate: step 5/5.</text>
</comment>
<dbReference type="HAMAP" id="MF_00279">
    <property type="entry name" value="PdxJ"/>
    <property type="match status" value="1"/>
</dbReference>
<dbReference type="NCBIfam" id="TIGR00559">
    <property type="entry name" value="pdxJ"/>
    <property type="match status" value="1"/>
</dbReference>
<protein>
    <recommendedName>
        <fullName evidence="4 5">Pyridoxine 5'-phosphate synthase</fullName>
        <shortName evidence="4">PNP synthase</shortName>
        <ecNumber evidence="4 5">2.6.99.2</ecNumber>
    </recommendedName>
</protein>
<evidence type="ECO:0000256" key="1">
    <source>
        <dbReference type="ARBA" id="ARBA00022490"/>
    </source>
</evidence>
<dbReference type="NCBIfam" id="NF003627">
    <property type="entry name" value="PRK05265.1-5"/>
    <property type="match status" value="1"/>
</dbReference>
<feature type="binding site" evidence="4">
    <location>
        <begin position="218"/>
        <end position="219"/>
    </location>
    <ligand>
        <name>3-amino-2-oxopropyl phosphate</name>
        <dbReference type="ChEBI" id="CHEBI:57279"/>
    </ligand>
</feature>
<dbReference type="NCBIfam" id="NF003623">
    <property type="entry name" value="PRK05265.1-1"/>
    <property type="match status" value="1"/>
</dbReference>
<comment type="catalytic activity">
    <reaction evidence="4">
        <text>3-amino-2-oxopropyl phosphate + 1-deoxy-D-xylulose 5-phosphate = pyridoxine 5'-phosphate + phosphate + 2 H2O + H(+)</text>
        <dbReference type="Rhea" id="RHEA:15265"/>
        <dbReference type="ChEBI" id="CHEBI:15377"/>
        <dbReference type="ChEBI" id="CHEBI:15378"/>
        <dbReference type="ChEBI" id="CHEBI:43474"/>
        <dbReference type="ChEBI" id="CHEBI:57279"/>
        <dbReference type="ChEBI" id="CHEBI:57792"/>
        <dbReference type="ChEBI" id="CHEBI:58589"/>
        <dbReference type="EC" id="2.6.99.2"/>
    </reaction>
</comment>